<gene>
    <name evidence="1" type="ORF">GCWU000325_02482</name>
</gene>
<dbReference type="Proteomes" id="UP000003460">
    <property type="component" value="Unassembled WGS sequence"/>
</dbReference>
<dbReference type="HOGENOM" id="CLU_2586845_0_0_10"/>
<evidence type="ECO:0000313" key="1">
    <source>
        <dbReference type="EMBL" id="EEX70440.1"/>
    </source>
</evidence>
<keyword evidence="2" id="KW-1185">Reference proteome</keyword>
<organism evidence="1 2">
    <name type="scientific">Alloprevotella tannerae ATCC 51259</name>
    <dbReference type="NCBI Taxonomy" id="626522"/>
    <lineage>
        <taxon>Bacteria</taxon>
        <taxon>Pseudomonadati</taxon>
        <taxon>Bacteroidota</taxon>
        <taxon>Bacteroidia</taxon>
        <taxon>Bacteroidales</taxon>
        <taxon>Prevotellaceae</taxon>
        <taxon>Alloprevotella</taxon>
    </lineage>
</organism>
<sequence length="80" mass="9543">MRIIFTSEQSFPPSVLLKCEERKRRDSLKNSCYERVNLYIKINVLTTDGIRVKPLIDRSLSCFCFYVTVISTNYKCLWIW</sequence>
<protein>
    <submittedName>
        <fullName evidence="1">Uncharacterized protein</fullName>
    </submittedName>
</protein>
<dbReference type="EMBL" id="ACIJ02000028">
    <property type="protein sequence ID" value="EEX70440.1"/>
    <property type="molecule type" value="Genomic_DNA"/>
</dbReference>
<evidence type="ECO:0000313" key="2">
    <source>
        <dbReference type="Proteomes" id="UP000003460"/>
    </source>
</evidence>
<name>C9LJR8_9BACT</name>
<dbReference type="AlphaFoldDB" id="C9LJR8"/>
<comment type="caution">
    <text evidence="1">The sequence shown here is derived from an EMBL/GenBank/DDBJ whole genome shotgun (WGS) entry which is preliminary data.</text>
</comment>
<reference evidence="1" key="1">
    <citation type="submission" date="2009-09" db="EMBL/GenBank/DDBJ databases">
        <authorList>
            <person name="Weinstock G."/>
            <person name="Sodergren E."/>
            <person name="Clifton S."/>
            <person name="Fulton L."/>
            <person name="Fulton B."/>
            <person name="Courtney L."/>
            <person name="Fronick C."/>
            <person name="Harrison M."/>
            <person name="Strong C."/>
            <person name="Farmer C."/>
            <person name="Delahaunty K."/>
            <person name="Markovic C."/>
            <person name="Hall O."/>
            <person name="Minx P."/>
            <person name="Tomlinson C."/>
            <person name="Mitreva M."/>
            <person name="Nelson J."/>
            <person name="Hou S."/>
            <person name="Wollam A."/>
            <person name="Pepin K.H."/>
            <person name="Johnson M."/>
            <person name="Bhonagiri V."/>
            <person name="Nash W.E."/>
            <person name="Warren W."/>
            <person name="Chinwalla A."/>
            <person name="Mardis E.R."/>
            <person name="Wilson R.K."/>
        </authorList>
    </citation>
    <scope>NUCLEOTIDE SEQUENCE [LARGE SCALE GENOMIC DNA]</scope>
    <source>
        <strain evidence="1">ATCC 51259</strain>
    </source>
</reference>
<proteinExistence type="predicted"/>
<accession>C9LJR8</accession>
<dbReference type="STRING" id="626522.GCWU000325_02482"/>